<reference evidence="1 2" key="1">
    <citation type="journal article" date="2008" name="Biol. Direct">
        <title>Complete genome sequence of the extremely acidophilic methanotroph isolate V4, Methylacidiphilum infernorum, a representative of the bacterial phylum Verrucomicrobia.</title>
        <authorList>
            <person name="Hou S."/>
            <person name="Makarova K.S."/>
            <person name="Saw J.H."/>
            <person name="Senin P."/>
            <person name="Ly B.V."/>
            <person name="Zhou Z."/>
            <person name="Ren Y."/>
            <person name="Wang J."/>
            <person name="Galperin M.Y."/>
            <person name="Omelchenko M.V."/>
            <person name="Wolf Y.I."/>
            <person name="Yutin N."/>
            <person name="Koonin E.V."/>
            <person name="Stott M.B."/>
            <person name="Mountain B.W."/>
            <person name="Crowe M.A."/>
            <person name="Smirnova A.V."/>
            <person name="Dunfield P.F."/>
            <person name="Feng L."/>
            <person name="Wang L."/>
            <person name="Alam M."/>
        </authorList>
    </citation>
    <scope>NUCLEOTIDE SEQUENCE [LARGE SCALE GENOMIC DNA]</scope>
    <source>
        <strain evidence="2">Isolate V4</strain>
    </source>
</reference>
<dbReference type="HOGENOM" id="CLU_2118173_0_0_0"/>
<dbReference type="eggNOG" id="ENOG5031MQT">
    <property type="taxonomic scope" value="Bacteria"/>
</dbReference>
<evidence type="ECO:0000313" key="2">
    <source>
        <dbReference type="Proteomes" id="UP000009149"/>
    </source>
</evidence>
<name>B3DZG0_METI4</name>
<proteinExistence type="predicted"/>
<sequence length="114" mass="11753">MQTEIDFSSFEFEELESRQLFAAAAVPHHLINLNLPLDLSLQVNNPANGQTIINLNLPADLSLHVNQPSLAGLGSTLSSITTPVTGLVTGVVGGIVSPLLGTVTGLLGSVLAAV</sequence>
<dbReference type="STRING" id="481448.Minf_0519"/>
<evidence type="ECO:0000313" key="1">
    <source>
        <dbReference type="EMBL" id="ACD82577.1"/>
    </source>
</evidence>
<accession>B3DZG0</accession>
<dbReference type="EMBL" id="CP000975">
    <property type="protein sequence ID" value="ACD82577.1"/>
    <property type="molecule type" value="Genomic_DNA"/>
</dbReference>
<dbReference type="AlphaFoldDB" id="B3DZG0"/>
<organism evidence="1 2">
    <name type="scientific">Methylacidiphilum infernorum (isolate V4)</name>
    <name type="common">Methylokorus infernorum (strain V4)</name>
    <dbReference type="NCBI Taxonomy" id="481448"/>
    <lineage>
        <taxon>Bacteria</taxon>
        <taxon>Pseudomonadati</taxon>
        <taxon>Verrucomicrobiota</taxon>
        <taxon>Methylacidiphilae</taxon>
        <taxon>Methylacidiphilales</taxon>
        <taxon>Methylacidiphilaceae</taxon>
        <taxon>Methylacidiphilum (ex Ratnadevi et al. 2023)</taxon>
    </lineage>
</organism>
<dbReference type="RefSeq" id="WP_012462859.1">
    <property type="nucleotide sequence ID" value="NC_010794.1"/>
</dbReference>
<dbReference type="OrthoDB" id="200211at2"/>
<gene>
    <name evidence="1" type="ordered locus">Minf_0519</name>
</gene>
<dbReference type="KEGG" id="min:Minf_0519"/>
<dbReference type="Proteomes" id="UP000009149">
    <property type="component" value="Chromosome"/>
</dbReference>
<protein>
    <submittedName>
        <fullName evidence="1">Uncharacterized protein</fullName>
    </submittedName>
</protein>